<sequence length="244" mass="26307">MIMLRTKRSVGAWLWVPADLFKRISRLPASVVWLILSTFVFKEFELFRIQCSPALSTSSSSLAIGSSLAAPTDIAGTVELETRQSCPDVAVYFARGTTESGTLGTIVGPPFRTALTSALRGKSLQFNGVSYPATVGGYLAGGDVGGATTMANSVTSIAGSCPNTKIVISGYRLSSSVQNRVVAVVTFGDPYRDRSLPFNHAARHSAPLVILFVKVDRSFWHPISPMALTLERLRHLLQVAFKQL</sequence>
<evidence type="ECO:0000313" key="9">
    <source>
        <dbReference type="Proteomes" id="UP000284842"/>
    </source>
</evidence>
<gene>
    <name evidence="8" type="ORF">CVT24_003801</name>
</gene>
<evidence type="ECO:0000256" key="7">
    <source>
        <dbReference type="PIRSR" id="PIRSR611150-2"/>
    </source>
</evidence>
<dbReference type="STRING" id="181874.A0A409VUU9"/>
<accession>A0A409VUU9</accession>
<evidence type="ECO:0000256" key="2">
    <source>
        <dbReference type="ARBA" id="ARBA00013095"/>
    </source>
</evidence>
<keyword evidence="4" id="KW-0378">Hydrolase</keyword>
<comment type="similarity">
    <text evidence="1">Belongs to the cutinase family.</text>
</comment>
<comment type="catalytic activity">
    <reaction evidence="6">
        <text>cutin + H2O = cutin monomers.</text>
        <dbReference type="EC" id="3.1.1.74"/>
    </reaction>
</comment>
<dbReference type="SMART" id="SM01110">
    <property type="entry name" value="Cutinase"/>
    <property type="match status" value="1"/>
</dbReference>
<dbReference type="InterPro" id="IPR000675">
    <property type="entry name" value="Cutinase/axe"/>
</dbReference>
<evidence type="ECO:0000313" key="8">
    <source>
        <dbReference type="EMBL" id="PPQ70034.1"/>
    </source>
</evidence>
<dbReference type="InParanoid" id="A0A409VUU9"/>
<dbReference type="GO" id="GO:0005576">
    <property type="term" value="C:extracellular region"/>
    <property type="evidence" value="ECO:0007669"/>
    <property type="project" value="InterPro"/>
</dbReference>
<dbReference type="InterPro" id="IPR029058">
    <property type="entry name" value="AB_hydrolase_fold"/>
</dbReference>
<evidence type="ECO:0000256" key="4">
    <source>
        <dbReference type="ARBA" id="ARBA00022801"/>
    </source>
</evidence>
<evidence type="ECO:0000256" key="1">
    <source>
        <dbReference type="ARBA" id="ARBA00007534"/>
    </source>
</evidence>
<keyword evidence="3" id="KW-0732">Signal</keyword>
<dbReference type="Proteomes" id="UP000284842">
    <property type="component" value="Unassembled WGS sequence"/>
</dbReference>
<dbReference type="PANTHER" id="PTHR48250:SF2">
    <property type="entry name" value="CUTINASE"/>
    <property type="match status" value="1"/>
</dbReference>
<dbReference type="GO" id="GO:0016052">
    <property type="term" value="P:carbohydrate catabolic process"/>
    <property type="evidence" value="ECO:0007669"/>
    <property type="project" value="TreeGrafter"/>
</dbReference>
<dbReference type="InterPro" id="IPR011150">
    <property type="entry name" value="Cutinase_monf"/>
</dbReference>
<proteinExistence type="inferred from homology"/>
<name>A0A409VUU9_9AGAR</name>
<reference evidence="8 9" key="1">
    <citation type="journal article" date="2018" name="Evol. Lett.">
        <title>Horizontal gene cluster transfer increased hallucinogenic mushroom diversity.</title>
        <authorList>
            <person name="Reynolds H.T."/>
            <person name="Vijayakumar V."/>
            <person name="Gluck-Thaler E."/>
            <person name="Korotkin H.B."/>
            <person name="Matheny P.B."/>
            <person name="Slot J.C."/>
        </authorList>
    </citation>
    <scope>NUCLEOTIDE SEQUENCE [LARGE SCALE GENOMIC DNA]</scope>
    <source>
        <strain evidence="8 9">2629</strain>
    </source>
</reference>
<dbReference type="SUPFAM" id="SSF53474">
    <property type="entry name" value="alpha/beta-Hydrolases"/>
    <property type="match status" value="1"/>
</dbReference>
<feature type="disulfide bond" evidence="7">
    <location>
        <begin position="86"/>
        <end position="161"/>
    </location>
</feature>
<dbReference type="EMBL" id="NHTK01005967">
    <property type="protein sequence ID" value="PPQ70034.1"/>
    <property type="molecule type" value="Genomic_DNA"/>
</dbReference>
<keyword evidence="5 7" id="KW-1015">Disulfide bond</keyword>
<organism evidence="8 9">
    <name type="scientific">Panaeolus cyanescens</name>
    <dbReference type="NCBI Taxonomy" id="181874"/>
    <lineage>
        <taxon>Eukaryota</taxon>
        <taxon>Fungi</taxon>
        <taxon>Dikarya</taxon>
        <taxon>Basidiomycota</taxon>
        <taxon>Agaricomycotina</taxon>
        <taxon>Agaricomycetes</taxon>
        <taxon>Agaricomycetidae</taxon>
        <taxon>Agaricales</taxon>
        <taxon>Agaricineae</taxon>
        <taxon>Galeropsidaceae</taxon>
        <taxon>Panaeolus</taxon>
    </lineage>
</organism>
<dbReference type="PANTHER" id="PTHR48250">
    <property type="entry name" value="CUTINASE 2-RELATED"/>
    <property type="match status" value="1"/>
</dbReference>
<comment type="caution">
    <text evidence="8">The sequence shown here is derived from an EMBL/GenBank/DDBJ whole genome shotgun (WGS) entry which is preliminary data.</text>
</comment>
<dbReference type="OrthoDB" id="3225429at2759"/>
<dbReference type="EC" id="3.1.1.74" evidence="2"/>
<dbReference type="Gene3D" id="3.40.50.1820">
    <property type="entry name" value="alpha/beta hydrolase"/>
    <property type="match status" value="1"/>
</dbReference>
<dbReference type="AlphaFoldDB" id="A0A409VUU9"/>
<dbReference type="GO" id="GO:0050525">
    <property type="term" value="F:cutinase activity"/>
    <property type="evidence" value="ECO:0007669"/>
    <property type="project" value="UniProtKB-EC"/>
</dbReference>
<protein>
    <recommendedName>
        <fullName evidence="2">cutinase</fullName>
        <ecNumber evidence="2">3.1.1.74</ecNumber>
    </recommendedName>
</protein>
<evidence type="ECO:0000256" key="6">
    <source>
        <dbReference type="ARBA" id="ARBA00034045"/>
    </source>
</evidence>
<evidence type="ECO:0000256" key="5">
    <source>
        <dbReference type="ARBA" id="ARBA00023157"/>
    </source>
</evidence>
<evidence type="ECO:0000256" key="3">
    <source>
        <dbReference type="ARBA" id="ARBA00022729"/>
    </source>
</evidence>
<keyword evidence="9" id="KW-1185">Reference proteome</keyword>
<dbReference type="Pfam" id="PF01083">
    <property type="entry name" value="Cutinase"/>
    <property type="match status" value="1"/>
</dbReference>